<feature type="region of interest" description="Disordered" evidence="1">
    <location>
        <begin position="627"/>
        <end position="646"/>
    </location>
</feature>
<accession>A0A2K2CXL0</accession>
<feature type="region of interest" description="Disordered" evidence="1">
    <location>
        <begin position="434"/>
        <end position="484"/>
    </location>
</feature>
<feature type="compositionally biased region" description="Basic residues" evidence="1">
    <location>
        <begin position="434"/>
        <end position="444"/>
    </location>
</feature>
<reference evidence="2" key="2">
    <citation type="submission" date="2017-06" db="EMBL/GenBank/DDBJ databases">
        <title>WGS assembly of Brachypodium distachyon.</title>
        <authorList>
            <consortium name="The International Brachypodium Initiative"/>
            <person name="Lucas S."/>
            <person name="Harmon-Smith M."/>
            <person name="Lail K."/>
            <person name="Tice H."/>
            <person name="Grimwood J."/>
            <person name="Bruce D."/>
            <person name="Barry K."/>
            <person name="Shu S."/>
            <person name="Lindquist E."/>
            <person name="Wang M."/>
            <person name="Pitluck S."/>
            <person name="Vogel J.P."/>
            <person name="Garvin D.F."/>
            <person name="Mockler T.C."/>
            <person name="Schmutz J."/>
            <person name="Rokhsar D."/>
            <person name="Bevan M.W."/>
        </authorList>
    </citation>
    <scope>NUCLEOTIDE SEQUENCE</scope>
    <source>
        <strain evidence="2">Bd21</strain>
    </source>
</reference>
<feature type="region of interest" description="Disordered" evidence="1">
    <location>
        <begin position="242"/>
        <end position="263"/>
    </location>
</feature>
<feature type="compositionally biased region" description="Polar residues" evidence="1">
    <location>
        <begin position="469"/>
        <end position="484"/>
    </location>
</feature>
<dbReference type="KEGG" id="bdi:100830025"/>
<evidence type="ECO:0000313" key="2">
    <source>
        <dbReference type="EMBL" id="PNT66772.1"/>
    </source>
</evidence>
<sequence>MVLGVDELTIMSAMEVVERSIDEHSTKEEQDAFQVGVVILSFSLMLDCRERDPKKPRFLLPHLTSIDKLKQVNLAQCVLDCIGIAARKVQDAKRNGYCTCTVGGCCLVPQIFYLDLVNFGVDKAPPDVFPRIRCYGKTKLDILINLDKNCHSVNLSQWYGYYKRNNQVKSEHRRASEASGSRRRNKKYKSDRQSRKLRRYNALVKIVEDHHAGDGYIVEDLKRHIDKRKNLLLHLIADHMENESSSSCDESEEHTTSDVHGMEGLHGQDQLVHDETVTGNTSSKRPSRLPRNPGVWIREEEVGNKGLEVPAYQNDENVGQDSNMSQVGDKRRAEVATNSGSQSSKRCKLTGNDAEIAGNDSHNGVQGLEGPSALPDVEEGDHRMNESAVPEEVPQKDTSLDVHNAIKILVAEELGLLKDTCAIRPGSKPLTGLRRLKKRLSRRGARPEQVGEEKEDEQQDDNQEHNVVGSASNNDVPVSSSNADCNKEKELIPDMVPMGNEDVIIQDVLKDIETGEFSRHEEQYDEVRVEEERHVEVAVDEGKESTIIGHLSEEKSEVPHGLAGGSDSTNSGNVNDLVNSFFVTTPVEQTMADPVAMGNEDVIIEDVLKDIVTSECTRHEEQYDEVRVEGERHVEVPADEGKNRQL</sequence>
<dbReference type="RefSeq" id="XP_010234399.1">
    <property type="nucleotide sequence ID" value="XM_010236097.3"/>
</dbReference>
<reference evidence="3" key="3">
    <citation type="submission" date="2018-08" db="UniProtKB">
        <authorList>
            <consortium name="EnsemblPlants"/>
        </authorList>
    </citation>
    <scope>IDENTIFICATION</scope>
    <source>
        <strain evidence="3">cv. Bd21</strain>
    </source>
</reference>
<feature type="compositionally biased region" description="Basic and acidic residues" evidence="1">
    <location>
        <begin position="253"/>
        <end position="263"/>
    </location>
</feature>
<dbReference type="AlphaFoldDB" id="A0A2K2CXL0"/>
<dbReference type="EMBL" id="CM000882">
    <property type="protein sequence ID" value="PNT66772.1"/>
    <property type="molecule type" value="Genomic_DNA"/>
</dbReference>
<dbReference type="RefSeq" id="XP_010234401.1">
    <property type="nucleotide sequence ID" value="XM_010236099.3"/>
</dbReference>
<feature type="compositionally biased region" description="Polar residues" evidence="1">
    <location>
        <begin position="314"/>
        <end position="326"/>
    </location>
</feature>
<dbReference type="PANTHER" id="PTHR34835">
    <property type="entry name" value="OS07G0283600 PROTEIN-RELATED"/>
    <property type="match status" value="1"/>
</dbReference>
<evidence type="ECO:0000313" key="3">
    <source>
        <dbReference type="EnsemblPlants" id="PNT66772"/>
    </source>
</evidence>
<feature type="region of interest" description="Disordered" evidence="1">
    <location>
        <begin position="170"/>
        <end position="194"/>
    </location>
</feature>
<dbReference type="EnsemblPlants" id="PNT66772">
    <property type="protein sequence ID" value="PNT66772"/>
    <property type="gene ID" value="BRADI_3g16820v3"/>
</dbReference>
<feature type="region of interest" description="Disordered" evidence="1">
    <location>
        <begin position="277"/>
        <end position="396"/>
    </location>
</feature>
<dbReference type="ExpressionAtlas" id="A0A2K2CXL0">
    <property type="expression patterns" value="baseline"/>
</dbReference>
<dbReference type="RefSeq" id="XP_014755631.1">
    <property type="nucleotide sequence ID" value="XM_014900145.2"/>
</dbReference>
<gene>
    <name evidence="3" type="primary">LOC100830025</name>
    <name evidence="2" type="ORF">BRADI_3g16820v3</name>
</gene>
<evidence type="ECO:0000256" key="1">
    <source>
        <dbReference type="SAM" id="MobiDB-lite"/>
    </source>
</evidence>
<organism evidence="2">
    <name type="scientific">Brachypodium distachyon</name>
    <name type="common">Purple false brome</name>
    <name type="synonym">Trachynia distachya</name>
    <dbReference type="NCBI Taxonomy" id="15368"/>
    <lineage>
        <taxon>Eukaryota</taxon>
        <taxon>Viridiplantae</taxon>
        <taxon>Streptophyta</taxon>
        <taxon>Embryophyta</taxon>
        <taxon>Tracheophyta</taxon>
        <taxon>Spermatophyta</taxon>
        <taxon>Magnoliopsida</taxon>
        <taxon>Liliopsida</taxon>
        <taxon>Poales</taxon>
        <taxon>Poaceae</taxon>
        <taxon>BOP clade</taxon>
        <taxon>Pooideae</taxon>
        <taxon>Stipodae</taxon>
        <taxon>Brachypodieae</taxon>
        <taxon>Brachypodium</taxon>
    </lineage>
</organism>
<dbReference type="Gramene" id="PNT66772">
    <property type="protein sequence ID" value="PNT66772"/>
    <property type="gene ID" value="BRADI_3g16820v3"/>
</dbReference>
<proteinExistence type="predicted"/>
<evidence type="ECO:0000313" key="4">
    <source>
        <dbReference type="Proteomes" id="UP000008810"/>
    </source>
</evidence>
<name>A0A2K2CXL0_BRADI</name>
<reference evidence="2 3" key="1">
    <citation type="journal article" date="2010" name="Nature">
        <title>Genome sequencing and analysis of the model grass Brachypodium distachyon.</title>
        <authorList>
            <consortium name="International Brachypodium Initiative"/>
        </authorList>
    </citation>
    <scope>NUCLEOTIDE SEQUENCE [LARGE SCALE GENOMIC DNA]</scope>
    <source>
        <strain evidence="2">Bd21</strain>
        <strain evidence="3">cv. Bd21</strain>
    </source>
</reference>
<dbReference type="Proteomes" id="UP000008810">
    <property type="component" value="Chromosome 3"/>
</dbReference>
<dbReference type="PANTHER" id="PTHR34835:SF61">
    <property type="entry name" value="OS04G0133200 PROTEIN"/>
    <property type="match status" value="1"/>
</dbReference>
<dbReference type="GeneID" id="100830025"/>
<protein>
    <submittedName>
        <fullName evidence="2 3">Uncharacterized protein</fullName>
    </submittedName>
</protein>
<keyword evidence="4" id="KW-1185">Reference proteome</keyword>